<reference evidence="1" key="1">
    <citation type="journal article" date="2014" name="Front. Microbiol.">
        <title>High frequency of phylogenetically diverse reductive dehalogenase-homologous genes in deep subseafloor sedimentary metagenomes.</title>
        <authorList>
            <person name="Kawai M."/>
            <person name="Futagami T."/>
            <person name="Toyoda A."/>
            <person name="Takaki Y."/>
            <person name="Nishi S."/>
            <person name="Hori S."/>
            <person name="Arai W."/>
            <person name="Tsubouchi T."/>
            <person name="Morono Y."/>
            <person name="Uchiyama I."/>
            <person name="Ito T."/>
            <person name="Fujiyama A."/>
            <person name="Inagaki F."/>
            <person name="Takami H."/>
        </authorList>
    </citation>
    <scope>NUCLEOTIDE SEQUENCE</scope>
    <source>
        <strain evidence="1">Expedition CK06-06</strain>
    </source>
</reference>
<feature type="non-terminal residue" evidence="1">
    <location>
        <position position="1"/>
    </location>
</feature>
<accession>X1H4G2</accession>
<dbReference type="EMBL" id="BARU01016735">
    <property type="protein sequence ID" value="GAH51955.1"/>
    <property type="molecule type" value="Genomic_DNA"/>
</dbReference>
<dbReference type="AlphaFoldDB" id="X1H4G2"/>
<sequence length="47" mass="5881">LNFKFIINDFNKQMYFSYNWIVEFIKIDLNKEKNNIKHFLRNQIALN</sequence>
<comment type="caution">
    <text evidence="1">The sequence shown here is derived from an EMBL/GenBank/DDBJ whole genome shotgun (WGS) entry which is preliminary data.</text>
</comment>
<name>X1H4G2_9ZZZZ</name>
<proteinExistence type="predicted"/>
<protein>
    <submittedName>
        <fullName evidence="1">Uncharacterized protein</fullName>
    </submittedName>
</protein>
<organism evidence="1">
    <name type="scientific">marine sediment metagenome</name>
    <dbReference type="NCBI Taxonomy" id="412755"/>
    <lineage>
        <taxon>unclassified sequences</taxon>
        <taxon>metagenomes</taxon>
        <taxon>ecological metagenomes</taxon>
    </lineage>
</organism>
<evidence type="ECO:0000313" key="1">
    <source>
        <dbReference type="EMBL" id="GAH51955.1"/>
    </source>
</evidence>
<gene>
    <name evidence="1" type="ORF">S03H2_27803</name>
</gene>